<comment type="caution">
    <text evidence="5">The sequence shown here is derived from an EMBL/GenBank/DDBJ whole genome shotgun (WGS) entry which is preliminary data.</text>
</comment>
<dbReference type="Pfam" id="PF08385">
    <property type="entry name" value="DHC_N1"/>
    <property type="match status" value="1"/>
</dbReference>
<feature type="compositionally biased region" description="Basic and acidic residues" evidence="2">
    <location>
        <begin position="841"/>
        <end position="852"/>
    </location>
</feature>
<sequence>MTIPSTGLLTPFTSFNQQIKQKFTYFLRKKPEPVTMENLRSVLTFGDMSGKPIEDLSVLVEGVFVPLLSNTQNKIGWPNVVSQDVVSHVRAFKNTMDQIKGAMKSQVILPMPQGLSTVFHAVQNFLESDGEEVNLPLKTTIENAVMKWSTICGEVLKQTSQLCFANGANPVPANEIDFWNSRMKNMESIYDQLCDPRVKKMSEYLELTKSTYYKAYKTLFKDIVAALVESRDVVKYLKTLVPLFARFEENEFLETESYVKPMLHVVGLVWANSKYYSRSDRIVILFRMIVNLLIDSAERTLDPSSIFQGEPDEMYEKINGTIKILELFEEGFEYMRGNLDSYYREPTSSTEEIPVKKPWNFHRRNVFQRLFDFLNRLHLIKTILQTHIDFSKLEKVEIGGIKGRYLSAKCASIFDDFNKSYSSFQNIQYDILNINDDSLIKDFENFEEICADYDRRLAAIFTQAFDDCYNLENMFNYLNIAGNMFSRPYISNLVKVKYPTITKMFDDELNTVKELYDQAKKDGPPIDKNYPPLAGTILWLQRLYKRISQPGEEFKLVEDEIVTDENTQFVFEKMEEMLAILTAEQNRLLQEWFAKLPEQIQHSISKYQLIRNDKGLLELNFDKELQAILREIKYLKSMEIEDLPATAEELFGKADELFEIIMKLNRIVEWYNYLKEKTTEVEFDLIEHEVESIDETLVQITDNFTWETHNPQIINQIYNTVKELTDRVRKAQANVATLMANMNVWAQQLIFERKDGKKENLLYLDDRTDRLQKRQEQVTASSEELERVIKENYQLFLNEPFESEKPPLVEGEVSPLVKEEVDAKVNKKDQEKGKKPKVKKKTAEELKQEAEKNARKEEEELMKKKKMEMWSPYLKNLDEKIEELILDAVKLNQIAFINEMTDPNVSPLLELNMELHEPNIAYIPSMLIDDPDNFVTFIEHLLDDIYAMGRYMKHADPLNTTSYYNIIIEDMEISQRKTDICLKVVAGMENAINFEKEFDEYYILWEEDRQEFLRQFLLYGRLLTLEELYRIKEEGEGAIKESPPTIKQFKDQIDYYEDLYKKVEKISPEKLLAPWLRVDVRPLRQAILNAVCKWGNLFKQHLYDRVINSLDNLENFIKEAVAAMQVSLTEEDYDGLLKVMGYLFKVKERQVETDAMFEPLKQIMDLLKDYNVEFPEEVIVQLQEIPDRWTHCKKVAATTKQAVAPLQALQVNAIKRRINLFEIRQNMYRDQFKNVRFFNWDCPNVYRLLDKTHVECLELEIERDKLEEQANLFELTLPEFKAMRSTRKELKQIKQLWDFINVVRSCIDEWKLTPWKKIDVENMEMECKKYGKEIRQMDKEIKGWDAYIQLDGTIKNMLTSLRAVTELQNPAIRDRHWIQLMQATKVGHVLSTLIYTVSTSTS</sequence>
<reference evidence="5 6" key="1">
    <citation type="submission" date="2024-05" db="EMBL/GenBank/DDBJ databases">
        <title>Genetic variation in Jamaican populations of the coffee berry borer (Hypothenemus hampei).</title>
        <authorList>
            <person name="Errbii M."/>
            <person name="Myrie A."/>
        </authorList>
    </citation>
    <scope>NUCLEOTIDE SEQUENCE [LARGE SCALE GENOMIC DNA]</scope>
    <source>
        <strain evidence="5">JA-Hopewell-2020-01-JO</strain>
        <tissue evidence="5">Whole body</tissue>
    </source>
</reference>
<feature type="compositionally biased region" description="Basic and acidic residues" evidence="2">
    <location>
        <begin position="824"/>
        <end position="833"/>
    </location>
</feature>
<feature type="coiled-coil region" evidence="1">
    <location>
        <begin position="714"/>
        <end position="741"/>
    </location>
</feature>
<evidence type="ECO:0000313" key="6">
    <source>
        <dbReference type="Proteomes" id="UP001566132"/>
    </source>
</evidence>
<dbReference type="InterPro" id="IPR013594">
    <property type="entry name" value="Dynein_heavy_tail"/>
</dbReference>
<dbReference type="InterPro" id="IPR013602">
    <property type="entry name" value="Dynein_heavy_linker"/>
</dbReference>
<name>A0ABD1F7K1_HYPHA</name>
<feature type="domain" description="Dynein heavy chain tail" evidence="3">
    <location>
        <begin position="140"/>
        <end position="710"/>
    </location>
</feature>
<dbReference type="InterPro" id="IPR026983">
    <property type="entry name" value="DHC"/>
</dbReference>
<keyword evidence="1" id="KW-0175">Coiled coil</keyword>
<dbReference type="PANTHER" id="PTHR46532">
    <property type="entry name" value="MALE FERTILITY FACTOR KL5"/>
    <property type="match status" value="1"/>
</dbReference>
<dbReference type="Proteomes" id="UP001566132">
    <property type="component" value="Unassembled WGS sequence"/>
</dbReference>
<protein>
    <submittedName>
        <fullName evidence="5">Uncharacterized protein</fullName>
    </submittedName>
</protein>
<dbReference type="Pfam" id="PF08393">
    <property type="entry name" value="DHC_N2"/>
    <property type="match status" value="1"/>
</dbReference>
<feature type="domain" description="Dynein heavy chain linker" evidence="4">
    <location>
        <begin position="1284"/>
        <end position="1385"/>
    </location>
</feature>
<evidence type="ECO:0000259" key="3">
    <source>
        <dbReference type="Pfam" id="PF08385"/>
    </source>
</evidence>
<evidence type="ECO:0000256" key="1">
    <source>
        <dbReference type="SAM" id="Coils"/>
    </source>
</evidence>
<evidence type="ECO:0000259" key="4">
    <source>
        <dbReference type="Pfam" id="PF08393"/>
    </source>
</evidence>
<keyword evidence="6" id="KW-1185">Reference proteome</keyword>
<feature type="region of interest" description="Disordered" evidence="2">
    <location>
        <begin position="824"/>
        <end position="852"/>
    </location>
</feature>
<evidence type="ECO:0000313" key="5">
    <source>
        <dbReference type="EMBL" id="KAL1512675.1"/>
    </source>
</evidence>
<feature type="coiled-coil region" evidence="1">
    <location>
        <begin position="1249"/>
        <end position="1276"/>
    </location>
</feature>
<dbReference type="EMBL" id="JBDJPC010000002">
    <property type="protein sequence ID" value="KAL1512675.1"/>
    <property type="molecule type" value="Genomic_DNA"/>
</dbReference>
<organism evidence="5 6">
    <name type="scientific">Hypothenemus hampei</name>
    <name type="common">Coffee berry borer</name>
    <dbReference type="NCBI Taxonomy" id="57062"/>
    <lineage>
        <taxon>Eukaryota</taxon>
        <taxon>Metazoa</taxon>
        <taxon>Ecdysozoa</taxon>
        <taxon>Arthropoda</taxon>
        <taxon>Hexapoda</taxon>
        <taxon>Insecta</taxon>
        <taxon>Pterygota</taxon>
        <taxon>Neoptera</taxon>
        <taxon>Endopterygota</taxon>
        <taxon>Coleoptera</taxon>
        <taxon>Polyphaga</taxon>
        <taxon>Cucujiformia</taxon>
        <taxon>Curculionidae</taxon>
        <taxon>Scolytinae</taxon>
        <taxon>Hypothenemus</taxon>
    </lineage>
</organism>
<evidence type="ECO:0000256" key="2">
    <source>
        <dbReference type="SAM" id="MobiDB-lite"/>
    </source>
</evidence>
<accession>A0ABD1F7K1</accession>
<gene>
    <name evidence="5" type="ORF">ABEB36_002231</name>
</gene>
<proteinExistence type="predicted"/>
<dbReference type="PANTHER" id="PTHR46532:SF11">
    <property type="entry name" value="DYNEIN AXONEMAL HEAVY CHAIN 12"/>
    <property type="match status" value="1"/>
</dbReference>